<keyword evidence="14" id="KW-1185">Reference proteome</keyword>
<dbReference type="InterPro" id="IPR013098">
    <property type="entry name" value="Ig_I-set"/>
</dbReference>
<evidence type="ECO:0000313" key="15">
    <source>
        <dbReference type="RefSeq" id="XP_033790178.1"/>
    </source>
</evidence>
<dbReference type="SMART" id="SM00060">
    <property type="entry name" value="FN3"/>
    <property type="match status" value="5"/>
</dbReference>
<feature type="compositionally biased region" description="Low complexity" evidence="10">
    <location>
        <begin position="841"/>
        <end position="852"/>
    </location>
</feature>
<dbReference type="SMART" id="SM00409">
    <property type="entry name" value="IG"/>
    <property type="match status" value="3"/>
</dbReference>
<dbReference type="CDD" id="cd00096">
    <property type="entry name" value="Ig"/>
    <property type="match status" value="1"/>
</dbReference>
<reference evidence="15" key="1">
    <citation type="submission" date="2025-08" db="UniProtKB">
        <authorList>
            <consortium name="RefSeq"/>
        </authorList>
    </citation>
    <scope>IDENTIFICATION</scope>
</reference>
<feature type="region of interest" description="Disordered" evidence="10">
    <location>
        <begin position="798"/>
        <end position="893"/>
    </location>
</feature>
<dbReference type="Pfam" id="PF06583">
    <property type="entry name" value="Neogenin_C"/>
    <property type="match status" value="1"/>
</dbReference>
<dbReference type="PRINTS" id="PR00014">
    <property type="entry name" value="FNTYPEIII"/>
</dbReference>
<dbReference type="InterPro" id="IPR003961">
    <property type="entry name" value="FN3_dom"/>
</dbReference>
<dbReference type="Pfam" id="PF00047">
    <property type="entry name" value="ig"/>
    <property type="match status" value="1"/>
</dbReference>
<comment type="similarity">
    <text evidence="2">Belongs to the immunoglobulin superfamily. DCC family.</text>
</comment>
<dbReference type="InterPro" id="IPR010560">
    <property type="entry name" value="Neogenin_C"/>
</dbReference>
<feature type="domain" description="Ig-like" evidence="12">
    <location>
        <begin position="164"/>
        <end position="249"/>
    </location>
</feature>
<dbReference type="Proteomes" id="UP000515159">
    <property type="component" value="Chromosome 1"/>
</dbReference>
<feature type="region of interest" description="Disordered" evidence="10">
    <location>
        <begin position="1065"/>
        <end position="1095"/>
    </location>
</feature>
<feature type="domain" description="Fibronectin type-III" evidence="13">
    <location>
        <begin position="561"/>
        <end position="652"/>
    </location>
</feature>
<evidence type="ECO:0000313" key="14">
    <source>
        <dbReference type="Proteomes" id="UP000515159"/>
    </source>
</evidence>
<feature type="domain" description="Ig-like" evidence="12">
    <location>
        <begin position="1"/>
        <end position="62"/>
    </location>
</feature>
<dbReference type="GO" id="GO:0016020">
    <property type="term" value="C:membrane"/>
    <property type="evidence" value="ECO:0007669"/>
    <property type="project" value="UniProtKB-SubCell"/>
</dbReference>
<feature type="compositionally biased region" description="Polar residues" evidence="10">
    <location>
        <begin position="974"/>
        <end position="985"/>
    </location>
</feature>
<name>A0A6P8QRK7_GEOSA</name>
<evidence type="ECO:0000256" key="9">
    <source>
        <dbReference type="ARBA" id="ARBA00023319"/>
    </source>
</evidence>
<dbReference type="SUPFAM" id="SSF48726">
    <property type="entry name" value="Immunoglobulin"/>
    <property type="match status" value="3"/>
</dbReference>
<dbReference type="GO" id="GO:0098609">
    <property type="term" value="P:cell-cell adhesion"/>
    <property type="evidence" value="ECO:0007669"/>
    <property type="project" value="TreeGrafter"/>
</dbReference>
<organism evidence="14 15">
    <name type="scientific">Geotrypetes seraphini</name>
    <name type="common">Gaboon caecilian</name>
    <name type="synonym">Caecilia seraphini</name>
    <dbReference type="NCBI Taxonomy" id="260995"/>
    <lineage>
        <taxon>Eukaryota</taxon>
        <taxon>Metazoa</taxon>
        <taxon>Chordata</taxon>
        <taxon>Craniata</taxon>
        <taxon>Vertebrata</taxon>
        <taxon>Euteleostomi</taxon>
        <taxon>Amphibia</taxon>
        <taxon>Gymnophiona</taxon>
        <taxon>Geotrypetes</taxon>
    </lineage>
</organism>
<dbReference type="InterPro" id="IPR013151">
    <property type="entry name" value="Immunoglobulin_dom"/>
</dbReference>
<evidence type="ECO:0000256" key="7">
    <source>
        <dbReference type="ARBA" id="ARBA00023157"/>
    </source>
</evidence>
<keyword evidence="7" id="KW-1015">Disulfide bond</keyword>
<feature type="compositionally biased region" description="Basic residues" evidence="10">
    <location>
        <begin position="802"/>
        <end position="816"/>
    </location>
</feature>
<dbReference type="PANTHER" id="PTHR44170">
    <property type="entry name" value="PROTEIN SIDEKICK"/>
    <property type="match status" value="1"/>
</dbReference>
<feature type="domain" description="Fibronectin type-III" evidence="13">
    <location>
        <begin position="458"/>
        <end position="551"/>
    </location>
</feature>
<dbReference type="PROSITE" id="PS50853">
    <property type="entry name" value="FN3"/>
    <property type="match status" value="4"/>
</dbReference>
<dbReference type="FunFam" id="2.60.40.10:FF:000216">
    <property type="entry name" value="neogenin isoform X1"/>
    <property type="match status" value="1"/>
</dbReference>
<dbReference type="CTD" id="1630"/>
<dbReference type="InterPro" id="IPR013783">
    <property type="entry name" value="Ig-like_fold"/>
</dbReference>
<dbReference type="InterPro" id="IPR003598">
    <property type="entry name" value="Ig_sub2"/>
</dbReference>
<dbReference type="InterPro" id="IPR003599">
    <property type="entry name" value="Ig_sub"/>
</dbReference>
<keyword evidence="15" id="KW-0675">Receptor</keyword>
<evidence type="ECO:0000256" key="11">
    <source>
        <dbReference type="SAM" id="Phobius"/>
    </source>
</evidence>
<dbReference type="FunFam" id="2.60.40.10:FF:000004">
    <property type="entry name" value="DCC isoform 1"/>
    <property type="match status" value="2"/>
</dbReference>
<dbReference type="FunFam" id="2.60.40.10:FF:000187">
    <property type="entry name" value="neogenin isoform X2"/>
    <property type="match status" value="1"/>
</dbReference>
<feature type="compositionally biased region" description="Polar residues" evidence="10">
    <location>
        <begin position="853"/>
        <end position="893"/>
    </location>
</feature>
<gene>
    <name evidence="15" type="primary">DCC</name>
</gene>
<dbReference type="InterPro" id="IPR036179">
    <property type="entry name" value="Ig-like_dom_sf"/>
</dbReference>
<keyword evidence="6 11" id="KW-0472">Membrane</keyword>
<dbReference type="RefSeq" id="XP_033790178.1">
    <property type="nucleotide sequence ID" value="XM_033934287.1"/>
</dbReference>
<evidence type="ECO:0000256" key="3">
    <source>
        <dbReference type="ARBA" id="ARBA00022692"/>
    </source>
</evidence>
<evidence type="ECO:0000256" key="1">
    <source>
        <dbReference type="ARBA" id="ARBA00004479"/>
    </source>
</evidence>
<accession>A0A6P8QRK7</accession>
<dbReference type="SMART" id="SM00408">
    <property type="entry name" value="IGc2"/>
    <property type="match status" value="3"/>
</dbReference>
<feature type="transmembrane region" description="Helical" evidence="11">
    <location>
        <begin position="771"/>
        <end position="795"/>
    </location>
</feature>
<evidence type="ECO:0000256" key="8">
    <source>
        <dbReference type="ARBA" id="ARBA00023180"/>
    </source>
</evidence>
<keyword evidence="3 11" id="KW-0812">Transmembrane</keyword>
<dbReference type="Gene3D" id="2.60.40.10">
    <property type="entry name" value="Immunoglobulins"/>
    <property type="match status" value="8"/>
</dbReference>
<evidence type="ECO:0000256" key="6">
    <source>
        <dbReference type="ARBA" id="ARBA00023136"/>
    </source>
</evidence>
<evidence type="ECO:0000256" key="4">
    <source>
        <dbReference type="ARBA" id="ARBA00022737"/>
    </source>
</evidence>
<evidence type="ECO:0000256" key="2">
    <source>
        <dbReference type="ARBA" id="ARBA00009588"/>
    </source>
</evidence>
<keyword evidence="8" id="KW-0325">Glycoprotein</keyword>
<proteinExistence type="inferred from homology"/>
<feature type="region of interest" description="Disordered" evidence="10">
    <location>
        <begin position="963"/>
        <end position="1003"/>
    </location>
</feature>
<evidence type="ECO:0000256" key="5">
    <source>
        <dbReference type="ARBA" id="ARBA00022989"/>
    </source>
</evidence>
<sequence length="1118" mass="122104">MPTVHWQKNQEDLILSPGDTRLAVLPSGSLQISRLQPGDSGNYRCLAKNPGSFRTGNEAEVRILSESGLHRQQIFLQRPSNVVAIEGQNAVLECSVSGFPIPSFIWLRGDEVIQTRSRKYSLLGGSNLLISNVTDNDTGTYTCVVTYMTENSSASADLSVMVPPRYLNHPSNLYACESMDIEFECAVSGKPAPTVKWTKNGEVVIPSDYFQIVSGSNLRILGLVKSDEGFYQCLAENDVGNVQTSAQLIILEPAIPSSSVLPSAPRDVVPVLVSSRFVRLSWRPPAESKGNIQAYTVFFSREGINRERALNTSQVGALQLSVGNLKPEEKYTFRVVAYNEWGPGESSQPVKVSTQPEMQIPGPVENFQAVSTSPTSILVSWEPSAYANGPVQGYRLFCTETTSGREQNIEVDGLSYKLEGLRKFAEYTLRILAYNRYGPGVSSEDLMIVTLSDVPTATPQNVSLEVVNSRSIKVSWLPPPSGTQNGFITGYKIRHRKTTRRGEMETLEPNNLWYLFTGLDKGSQYGFQVAAMTINGTGPASDWVTAETPENDLDESQVPDQPSSLHVKPLTTSIVMSWTPPLNPSIIVRGYIIGYGVGSPYAETVRVDSKQRYYSIENLEPSSHYVISLKAFNNAGEGVPLYESATTRSMTAYILYYTLDKNIPIDEWVMESISGDRLTHQIMDLNLDTVYYFRIQARNPKGIGPLSDPIPYRTPKVEHPDKMANDQGRHGDGAYWPVDTNLIDRSSLNEPPIGQMHPPHGSVTPQKNSNILVIIVVTIGVITVVVVVIVAAICTRRSSAQQRKKRATHSAGKRKGSQKDLRPPDLWIHHEEMEMKNIEKPSGSDPSGTDSPRQSCQDITPVSHNQSETQLCSKSASHSGPDTEEAGSSMSTLERSLAARRATRTKLMIPMDSQPSNPSVVSAIPVPTLESAQYPGILPSPTCGYPHPQFTLRPVPFPALSVDRGFGPGRTMSEGPSSQPSSMLPQAQPEHASSEDAPSRTIPTACVRPTHPLRSFANPLLPPPMSAIEPKVPYTPLLSQTGSNLPKPQVKTASLGLAGKARSPLLPVSVPTAPEVSEEGSKQTDDPSSVYEQDDLSEQMASLEGLMKQLNAITGSAF</sequence>
<keyword evidence="9" id="KW-0393">Immunoglobulin domain</keyword>
<comment type="subcellular location">
    <subcellularLocation>
        <location evidence="1">Membrane</location>
        <topology evidence="1">Single-pass type I membrane protein</topology>
    </subcellularLocation>
</comment>
<feature type="domain" description="Ig-like" evidence="12">
    <location>
        <begin position="72"/>
        <end position="159"/>
    </location>
</feature>
<keyword evidence="4" id="KW-0677">Repeat</keyword>
<dbReference type="GeneID" id="117355551"/>
<feature type="domain" description="Fibronectin type-III" evidence="13">
    <location>
        <begin position="363"/>
        <end position="453"/>
    </location>
</feature>
<dbReference type="Pfam" id="PF07679">
    <property type="entry name" value="I-set"/>
    <property type="match status" value="2"/>
</dbReference>
<keyword evidence="5 11" id="KW-1133">Transmembrane helix</keyword>
<dbReference type="Pfam" id="PF00041">
    <property type="entry name" value="fn3"/>
    <property type="match status" value="4"/>
</dbReference>
<dbReference type="SUPFAM" id="SSF49265">
    <property type="entry name" value="Fibronectin type III"/>
    <property type="match status" value="3"/>
</dbReference>
<evidence type="ECO:0000259" key="13">
    <source>
        <dbReference type="PROSITE" id="PS50853"/>
    </source>
</evidence>
<dbReference type="InterPro" id="IPR007110">
    <property type="entry name" value="Ig-like_dom"/>
</dbReference>
<evidence type="ECO:0000256" key="10">
    <source>
        <dbReference type="SAM" id="MobiDB-lite"/>
    </source>
</evidence>
<dbReference type="CDD" id="cd00063">
    <property type="entry name" value="FN3"/>
    <property type="match status" value="4"/>
</dbReference>
<dbReference type="InterPro" id="IPR036116">
    <property type="entry name" value="FN3_sf"/>
</dbReference>
<dbReference type="FunFam" id="2.60.40.10:FF:000551">
    <property type="entry name" value="Protogenin A"/>
    <property type="match status" value="1"/>
</dbReference>
<evidence type="ECO:0000259" key="12">
    <source>
        <dbReference type="PROSITE" id="PS50835"/>
    </source>
</evidence>
<dbReference type="FunFam" id="2.60.40.10:FF:000106">
    <property type="entry name" value="Neogenin isoform 1"/>
    <property type="match status" value="1"/>
</dbReference>
<feature type="compositionally biased region" description="Basic and acidic residues" evidence="10">
    <location>
        <begin position="817"/>
        <end position="839"/>
    </location>
</feature>
<dbReference type="PROSITE" id="PS50835">
    <property type="entry name" value="IG_LIKE"/>
    <property type="match status" value="3"/>
</dbReference>
<dbReference type="PANTHER" id="PTHR44170:SF8">
    <property type="entry name" value="NETRIN RECEPTOR DCC"/>
    <property type="match status" value="1"/>
</dbReference>
<dbReference type="AlphaFoldDB" id="A0A6P8QRK7"/>
<feature type="domain" description="Fibronectin type-III" evidence="13">
    <location>
        <begin position="264"/>
        <end position="357"/>
    </location>
</feature>
<protein>
    <submittedName>
        <fullName evidence="15">Netrin receptor DCC isoform X2</fullName>
    </submittedName>
</protein>